<dbReference type="AlphaFoldDB" id="A0A8C6QYV3"/>
<organism evidence="2 3">
    <name type="scientific">Nannospalax galili</name>
    <name type="common">Northern Israeli blind subterranean mole rat</name>
    <name type="synonym">Spalax galili</name>
    <dbReference type="NCBI Taxonomy" id="1026970"/>
    <lineage>
        <taxon>Eukaryota</taxon>
        <taxon>Metazoa</taxon>
        <taxon>Chordata</taxon>
        <taxon>Craniata</taxon>
        <taxon>Vertebrata</taxon>
        <taxon>Euteleostomi</taxon>
        <taxon>Mammalia</taxon>
        <taxon>Eutheria</taxon>
        <taxon>Euarchontoglires</taxon>
        <taxon>Glires</taxon>
        <taxon>Rodentia</taxon>
        <taxon>Myomorpha</taxon>
        <taxon>Muroidea</taxon>
        <taxon>Spalacidae</taxon>
        <taxon>Spalacinae</taxon>
        <taxon>Nannospalax</taxon>
    </lineage>
</organism>
<reference evidence="2" key="1">
    <citation type="submission" date="2025-08" db="UniProtKB">
        <authorList>
            <consortium name="Ensembl"/>
        </authorList>
    </citation>
    <scope>IDENTIFICATION</scope>
</reference>
<protein>
    <submittedName>
        <fullName evidence="2">RIKEN cDNA 1700015G11 gene</fullName>
    </submittedName>
</protein>
<accession>A0A8C6QYV3</accession>
<dbReference type="Ensembl" id="ENSNGAT00000016121.1">
    <property type="protein sequence ID" value="ENSNGAP00000010586.1"/>
    <property type="gene ID" value="ENSNGAG00000012966.1"/>
</dbReference>
<reference evidence="2" key="2">
    <citation type="submission" date="2025-09" db="UniProtKB">
        <authorList>
            <consortium name="Ensembl"/>
        </authorList>
    </citation>
    <scope>IDENTIFICATION</scope>
</reference>
<feature type="region of interest" description="Disordered" evidence="1">
    <location>
        <begin position="1"/>
        <end position="34"/>
    </location>
</feature>
<sequence length="34" mass="3936">MCLHSRDDEPAQVYPEGPRKNYPSDVTARQWDSS</sequence>
<evidence type="ECO:0000313" key="2">
    <source>
        <dbReference type="Ensembl" id="ENSNGAP00000010586.1"/>
    </source>
</evidence>
<name>A0A8C6QYV3_NANGA</name>
<proteinExistence type="predicted"/>
<evidence type="ECO:0000256" key="1">
    <source>
        <dbReference type="SAM" id="MobiDB-lite"/>
    </source>
</evidence>
<evidence type="ECO:0000313" key="3">
    <source>
        <dbReference type="Proteomes" id="UP000694381"/>
    </source>
</evidence>
<keyword evidence="3" id="KW-1185">Reference proteome</keyword>
<dbReference type="GeneTree" id="ENSGT00660000097475"/>
<dbReference type="Proteomes" id="UP000694381">
    <property type="component" value="Unassembled WGS sequence"/>
</dbReference>